<dbReference type="Pfam" id="PF06426">
    <property type="entry name" value="SATase_N"/>
    <property type="match status" value="1"/>
</dbReference>
<dbReference type="EC" id="2.3.1.30" evidence="3"/>
<dbReference type="InterPro" id="IPR018357">
    <property type="entry name" value="Hexapep_transf_CS"/>
</dbReference>
<dbReference type="GO" id="GO:0006535">
    <property type="term" value="P:cysteine biosynthetic process from serine"/>
    <property type="evidence" value="ECO:0007669"/>
    <property type="project" value="InterPro"/>
</dbReference>
<name>A0A7R9V6L0_9CHLO</name>
<dbReference type="InterPro" id="IPR045304">
    <property type="entry name" value="LbH_SAT"/>
</dbReference>
<keyword evidence="6" id="KW-0012">Acyltransferase</keyword>
<evidence type="ECO:0000256" key="6">
    <source>
        <dbReference type="ARBA" id="ARBA00023315"/>
    </source>
</evidence>
<dbReference type="InterPro" id="IPR001451">
    <property type="entry name" value="Hexapep"/>
</dbReference>
<dbReference type="Gene3D" id="1.10.3130.10">
    <property type="entry name" value="serine acetyltransferase, domain 1"/>
    <property type="match status" value="1"/>
</dbReference>
<dbReference type="Pfam" id="PF00132">
    <property type="entry name" value="Hexapep"/>
    <property type="match status" value="1"/>
</dbReference>
<feature type="compositionally biased region" description="Low complexity" evidence="7">
    <location>
        <begin position="1"/>
        <end position="14"/>
    </location>
</feature>
<evidence type="ECO:0000313" key="9">
    <source>
        <dbReference type="EMBL" id="CAD8286039.1"/>
    </source>
</evidence>
<dbReference type="InterPro" id="IPR042122">
    <property type="entry name" value="Ser_AcTrfase_N_sf"/>
</dbReference>
<dbReference type="NCBIfam" id="NF041874">
    <property type="entry name" value="EPS_EpsC"/>
    <property type="match status" value="1"/>
</dbReference>
<organism evidence="9">
    <name type="scientific">Chlamydomonas euryale</name>
    <dbReference type="NCBI Taxonomy" id="1486919"/>
    <lineage>
        <taxon>Eukaryota</taxon>
        <taxon>Viridiplantae</taxon>
        <taxon>Chlorophyta</taxon>
        <taxon>core chlorophytes</taxon>
        <taxon>Chlorophyceae</taxon>
        <taxon>CS clade</taxon>
        <taxon>Chlamydomonadales</taxon>
        <taxon>Chlamydomonadaceae</taxon>
        <taxon>Chlamydomonas</taxon>
    </lineage>
</organism>
<dbReference type="PANTHER" id="PTHR42811">
    <property type="entry name" value="SERINE ACETYLTRANSFERASE"/>
    <property type="match status" value="1"/>
</dbReference>
<evidence type="ECO:0000259" key="8">
    <source>
        <dbReference type="SMART" id="SM00971"/>
    </source>
</evidence>
<dbReference type="FunFam" id="2.160.10.10:FF:000002">
    <property type="entry name" value="Serine acetyltransferase"/>
    <property type="match status" value="1"/>
</dbReference>
<dbReference type="InterPro" id="IPR010493">
    <property type="entry name" value="Ser_AcTrfase_N"/>
</dbReference>
<dbReference type="InterPro" id="IPR011004">
    <property type="entry name" value="Trimer_LpxA-like_sf"/>
</dbReference>
<evidence type="ECO:0000256" key="5">
    <source>
        <dbReference type="ARBA" id="ARBA00022679"/>
    </source>
</evidence>
<accession>A0A7R9V6L0</accession>
<feature type="compositionally biased region" description="Low complexity" evidence="7">
    <location>
        <begin position="26"/>
        <end position="45"/>
    </location>
</feature>
<protein>
    <recommendedName>
        <fullName evidence="3">serine O-acetyltransferase</fullName>
        <ecNumber evidence="3">2.3.1.30</ecNumber>
    </recommendedName>
</protein>
<dbReference type="UniPathway" id="UPA00136">
    <property type="reaction ID" value="UER00199"/>
</dbReference>
<comment type="similarity">
    <text evidence="2">Belongs to the transferase hexapeptide repeat family.</text>
</comment>
<dbReference type="CDD" id="cd03354">
    <property type="entry name" value="LbH_SAT"/>
    <property type="match status" value="1"/>
</dbReference>
<proteinExistence type="inferred from homology"/>
<evidence type="ECO:0000256" key="3">
    <source>
        <dbReference type="ARBA" id="ARBA00013266"/>
    </source>
</evidence>
<feature type="domain" description="Serine acetyltransferase N-terminal" evidence="8">
    <location>
        <begin position="148"/>
        <end position="253"/>
    </location>
</feature>
<dbReference type="SMART" id="SM00971">
    <property type="entry name" value="SATase_N"/>
    <property type="match status" value="1"/>
</dbReference>
<reference evidence="9" key="1">
    <citation type="submission" date="2021-01" db="EMBL/GenBank/DDBJ databases">
        <authorList>
            <person name="Corre E."/>
            <person name="Pelletier E."/>
            <person name="Niang G."/>
            <person name="Scheremetjew M."/>
            <person name="Finn R."/>
            <person name="Kale V."/>
            <person name="Holt S."/>
            <person name="Cochrane G."/>
            <person name="Meng A."/>
            <person name="Brown T."/>
            <person name="Cohen L."/>
        </authorList>
    </citation>
    <scope>NUCLEOTIDE SEQUENCE</scope>
    <source>
        <strain evidence="9">CCMP219</strain>
    </source>
</reference>
<evidence type="ECO:0000256" key="4">
    <source>
        <dbReference type="ARBA" id="ARBA00022605"/>
    </source>
</evidence>
<dbReference type="AlphaFoldDB" id="A0A7R9V6L0"/>
<dbReference type="InterPro" id="IPR053376">
    <property type="entry name" value="Serine_acetyltransferase"/>
</dbReference>
<evidence type="ECO:0000256" key="2">
    <source>
        <dbReference type="ARBA" id="ARBA00007274"/>
    </source>
</evidence>
<dbReference type="GO" id="GO:0009001">
    <property type="term" value="F:serine O-acetyltransferase activity"/>
    <property type="evidence" value="ECO:0007669"/>
    <property type="project" value="UniProtKB-EC"/>
</dbReference>
<dbReference type="Gene3D" id="2.160.10.10">
    <property type="entry name" value="Hexapeptide repeat proteins"/>
    <property type="match status" value="1"/>
</dbReference>
<gene>
    <name evidence="9" type="ORF">CEUR00632_LOCUS6077</name>
</gene>
<feature type="region of interest" description="Disordered" evidence="7">
    <location>
        <begin position="1"/>
        <end position="66"/>
    </location>
</feature>
<keyword evidence="5" id="KW-0808">Transferase</keyword>
<evidence type="ECO:0000256" key="1">
    <source>
        <dbReference type="ARBA" id="ARBA00004876"/>
    </source>
</evidence>
<comment type="pathway">
    <text evidence="1">Amino-acid biosynthesis; L-cysteine biosynthesis; L-cysteine from L-serine: step 1/2.</text>
</comment>
<dbReference type="SUPFAM" id="SSF51161">
    <property type="entry name" value="Trimeric LpxA-like enzymes"/>
    <property type="match status" value="1"/>
</dbReference>
<dbReference type="PROSITE" id="PS00101">
    <property type="entry name" value="HEXAPEP_TRANSFERASES"/>
    <property type="match status" value="1"/>
</dbReference>
<dbReference type="EMBL" id="HBEC01013190">
    <property type="protein sequence ID" value="CAD8286039.1"/>
    <property type="molecule type" value="Transcribed_RNA"/>
</dbReference>
<dbReference type="GO" id="GO:0005737">
    <property type="term" value="C:cytoplasm"/>
    <property type="evidence" value="ECO:0007669"/>
    <property type="project" value="InterPro"/>
</dbReference>
<evidence type="ECO:0000256" key="7">
    <source>
        <dbReference type="SAM" id="MobiDB-lite"/>
    </source>
</evidence>
<keyword evidence="4" id="KW-0028">Amino-acid biosynthesis</keyword>
<sequence length="404" mass="42513">MLPSTSRTAATTAPTPRPRRAPGPPAARLGTTSSPPASISTRSSAGNLARRRADGRREAAAPLPAMAPDRQASLAFSNDLAHVQRALARLLEDSPQAVSANGRLRSTESLQHDTQSRRKELLAAGTCDEYHPSHGWRTLPHHMSKAQLWQAMRDEAERDAMGEPALASFLYSTVLAHASLEKSLAFMLANKLGDDTTLGAVQLVSLFDSAYERDPDIVDAAVADLLACVDRDPACEKYSQCLLYFKGFQAIQCHRVAHWLASNGRVALALALQSRASQVFHVDIHPGAMIGRGVLLDHATGVVIGETAVVGDNVSMLHHVSLGGSGTGDGIRHPTVGHGVLLGAGASVLGPVVIGAGSKVGAGSVVVSDLPSHAVAVGVPAKVIKRDLCTEPVSDMDQCLDYVI</sequence>